<name>A0AAD7NSY4_9AGAR</name>
<protein>
    <submittedName>
        <fullName evidence="2">Uncharacterized protein</fullName>
    </submittedName>
</protein>
<dbReference type="AlphaFoldDB" id="A0AAD7NSY4"/>
<evidence type="ECO:0000256" key="1">
    <source>
        <dbReference type="SAM" id="MobiDB-lite"/>
    </source>
</evidence>
<dbReference type="Proteomes" id="UP001215598">
    <property type="component" value="Unassembled WGS sequence"/>
</dbReference>
<accession>A0AAD7NSY4</accession>
<sequence length="154" mass="16535">MPEFRGILSGNEQAHCSINRDGVNLGGIMRGMQYDARAMAALSLHSTHALVQHRIAQRDGEDEVPSHVNQTNPALSTSTPHSSAKKTDAPLHMNLATTGSVAEGQDGLSFADPTQASITSQTPNRVIALDYELAADYPQDKDRIAATNGVFWPI</sequence>
<keyword evidence="3" id="KW-1185">Reference proteome</keyword>
<gene>
    <name evidence="2" type="ORF">B0H16DRAFT_1450629</name>
</gene>
<evidence type="ECO:0000313" key="3">
    <source>
        <dbReference type="Proteomes" id="UP001215598"/>
    </source>
</evidence>
<proteinExistence type="predicted"/>
<dbReference type="EMBL" id="JARKIB010000012">
    <property type="protein sequence ID" value="KAJ7773809.1"/>
    <property type="molecule type" value="Genomic_DNA"/>
</dbReference>
<feature type="compositionally biased region" description="Polar residues" evidence="1">
    <location>
        <begin position="67"/>
        <end position="82"/>
    </location>
</feature>
<evidence type="ECO:0000313" key="2">
    <source>
        <dbReference type="EMBL" id="KAJ7773809.1"/>
    </source>
</evidence>
<reference evidence="2" key="1">
    <citation type="submission" date="2023-03" db="EMBL/GenBank/DDBJ databases">
        <title>Massive genome expansion in bonnet fungi (Mycena s.s.) driven by repeated elements and novel gene families across ecological guilds.</title>
        <authorList>
            <consortium name="Lawrence Berkeley National Laboratory"/>
            <person name="Harder C.B."/>
            <person name="Miyauchi S."/>
            <person name="Viragh M."/>
            <person name="Kuo A."/>
            <person name="Thoen E."/>
            <person name="Andreopoulos B."/>
            <person name="Lu D."/>
            <person name="Skrede I."/>
            <person name="Drula E."/>
            <person name="Henrissat B."/>
            <person name="Morin E."/>
            <person name="Kohler A."/>
            <person name="Barry K."/>
            <person name="LaButti K."/>
            <person name="Morin E."/>
            <person name="Salamov A."/>
            <person name="Lipzen A."/>
            <person name="Mereny Z."/>
            <person name="Hegedus B."/>
            <person name="Baldrian P."/>
            <person name="Stursova M."/>
            <person name="Weitz H."/>
            <person name="Taylor A."/>
            <person name="Grigoriev I.V."/>
            <person name="Nagy L.G."/>
            <person name="Martin F."/>
            <person name="Kauserud H."/>
        </authorList>
    </citation>
    <scope>NUCLEOTIDE SEQUENCE</scope>
    <source>
        <strain evidence="2">CBHHK182m</strain>
    </source>
</reference>
<organism evidence="2 3">
    <name type="scientific">Mycena metata</name>
    <dbReference type="NCBI Taxonomy" id="1033252"/>
    <lineage>
        <taxon>Eukaryota</taxon>
        <taxon>Fungi</taxon>
        <taxon>Dikarya</taxon>
        <taxon>Basidiomycota</taxon>
        <taxon>Agaricomycotina</taxon>
        <taxon>Agaricomycetes</taxon>
        <taxon>Agaricomycetidae</taxon>
        <taxon>Agaricales</taxon>
        <taxon>Marasmiineae</taxon>
        <taxon>Mycenaceae</taxon>
        <taxon>Mycena</taxon>
    </lineage>
</organism>
<feature type="region of interest" description="Disordered" evidence="1">
    <location>
        <begin position="57"/>
        <end position="87"/>
    </location>
</feature>
<comment type="caution">
    <text evidence="2">The sequence shown here is derived from an EMBL/GenBank/DDBJ whole genome shotgun (WGS) entry which is preliminary data.</text>
</comment>